<evidence type="ECO:0000313" key="2">
    <source>
        <dbReference type="Proteomes" id="UP001182149"/>
    </source>
</evidence>
<sequence length="67" mass="7544">MTNEYIIKNDATGLFQFITDATDYGQLINFVELAKLKEEIDALYADEQSKLLQESLSGDYICDGCTI</sequence>
<dbReference type="EMBL" id="OQ921332">
    <property type="protein sequence ID" value="WMX18917.1"/>
    <property type="molecule type" value="Genomic_DNA"/>
</dbReference>
<accession>A0AA51VHJ8</accession>
<protein>
    <submittedName>
        <fullName evidence="1">Uncharacterized protein</fullName>
    </submittedName>
</protein>
<dbReference type="Proteomes" id="UP001182149">
    <property type="component" value="Segment"/>
</dbReference>
<name>A0AA51VHJ8_9CAUD</name>
<proteinExistence type="predicted"/>
<reference evidence="1 2" key="1">
    <citation type="submission" date="2023-05" db="EMBL/GenBank/DDBJ databases">
        <title>Complete genome sequence of three non-O157 smooth Escherichia coli infecting phages.</title>
        <authorList>
            <person name="Pas C."/>
            <person name="Briers Y."/>
            <person name="Fieseler L."/>
        </authorList>
    </citation>
    <scope>NUCLEOTIDE SEQUENCE [LARGE SCALE GENOMIC DNA]</scope>
</reference>
<evidence type="ECO:0000313" key="1">
    <source>
        <dbReference type="EMBL" id="WMX18917.1"/>
    </source>
</evidence>
<keyword evidence="2" id="KW-1185">Reference proteome</keyword>
<organism evidence="1 2">
    <name type="scientific">Escherichia phage vB_EcoP_PAS59</name>
    <dbReference type="NCBI Taxonomy" id="3053873"/>
    <lineage>
        <taxon>Viruses</taxon>
        <taxon>Duplodnaviria</taxon>
        <taxon>Heunggongvirae</taxon>
        <taxon>Uroviricota</taxon>
        <taxon>Caudoviricetes</taxon>
        <taxon>Mktvariviridae</taxon>
        <taxon>Gordonclarkvirinae</taxon>
        <taxon>Suseptimavirus</taxon>
        <taxon>Suseptimavirus PAS59</taxon>
    </lineage>
</organism>